<dbReference type="PROSITE" id="PS00674">
    <property type="entry name" value="AAA"/>
    <property type="match status" value="1"/>
</dbReference>
<dbReference type="InterPro" id="IPR011990">
    <property type="entry name" value="TPR-like_helical_dom_sf"/>
</dbReference>
<comment type="similarity">
    <text evidence="4">Belongs to the AAA ATPase family.</text>
</comment>
<evidence type="ECO:0000313" key="6">
    <source>
        <dbReference type="EMBL" id="GHC59752.1"/>
    </source>
</evidence>
<dbReference type="Gene3D" id="3.40.50.300">
    <property type="entry name" value="P-loop containing nucleotide triphosphate hydrolases"/>
    <property type="match status" value="1"/>
</dbReference>
<dbReference type="InterPro" id="IPR003959">
    <property type="entry name" value="ATPase_AAA_core"/>
</dbReference>
<keyword evidence="3" id="KW-0175">Coiled coil</keyword>
<dbReference type="SMART" id="SM00382">
    <property type="entry name" value="AAA"/>
    <property type="match status" value="1"/>
</dbReference>
<dbReference type="GO" id="GO:0005524">
    <property type="term" value="F:ATP binding"/>
    <property type="evidence" value="ECO:0007669"/>
    <property type="project" value="UniProtKB-KW"/>
</dbReference>
<sequence>MALAASPENVPLLVMVAKACEDEFELEDAKEFWERVLSLEPHNAEAQMGMARLLDFDGKTSEAILRVEVLCAQNPAIGEAWILRARLALKEGDAGDAREFYERAMGLDAGLRDEDLLERIVRAGGSKASGNERKKRLVMTGDGQYVEKFEEDDPEEDDGETEGMDAVMARELGLEFSKKGEVKFEDVGGMEAVKENIRMKIIYPIEKPELFKAYGKKAGGGVLMYGPPGCGKTLLAKATAGEIESNFLSVGLHQVLDMYIGQSEQKLHQIFELARKYAPTVLFFDEVDALAADRRDMRQSAGRGLINQLLAEMDGANGENEGVLILGATNAPWHLDSAFLRPGRFDRLLFVPPPDLEARKEVVRIHAREKPVVNLEEDVLAKKTDGFSGADLRAVFDQAVESTMEEAMKKGKVIPVTGKMLAKTAKQVKPSTRKWFESAKNYALYANQSGFYDEVLEFMGIKK</sequence>
<dbReference type="SUPFAM" id="SSF48452">
    <property type="entry name" value="TPR-like"/>
    <property type="match status" value="1"/>
</dbReference>
<keyword evidence="2 4" id="KW-0067">ATP-binding</keyword>
<accession>A0A918TTT3</accession>
<dbReference type="Proteomes" id="UP000644507">
    <property type="component" value="Unassembled WGS sequence"/>
</dbReference>
<dbReference type="Pfam" id="PF00004">
    <property type="entry name" value="AAA"/>
    <property type="match status" value="1"/>
</dbReference>
<evidence type="ECO:0000256" key="3">
    <source>
        <dbReference type="ARBA" id="ARBA00023054"/>
    </source>
</evidence>
<dbReference type="PANTHER" id="PTHR23077:SF171">
    <property type="entry name" value="NUCLEAR VALOSIN-CONTAINING PROTEIN-LIKE"/>
    <property type="match status" value="1"/>
</dbReference>
<evidence type="ECO:0000256" key="4">
    <source>
        <dbReference type="RuleBase" id="RU003651"/>
    </source>
</evidence>
<dbReference type="FunFam" id="3.40.50.300:FF:001025">
    <property type="entry name" value="ATPase family, AAA domain-containing 2B"/>
    <property type="match status" value="1"/>
</dbReference>
<dbReference type="AlphaFoldDB" id="A0A918TTT3"/>
<gene>
    <name evidence="6" type="ORF">GCM10007100_28740</name>
</gene>
<proteinExistence type="inferred from homology"/>
<dbReference type="InterPro" id="IPR003960">
    <property type="entry name" value="ATPase_AAA_CS"/>
</dbReference>
<dbReference type="Gene3D" id="1.10.8.60">
    <property type="match status" value="1"/>
</dbReference>
<dbReference type="Gene3D" id="1.25.40.10">
    <property type="entry name" value="Tetratricopeptide repeat domain"/>
    <property type="match status" value="1"/>
</dbReference>
<evidence type="ECO:0000259" key="5">
    <source>
        <dbReference type="SMART" id="SM00382"/>
    </source>
</evidence>
<evidence type="ECO:0000313" key="7">
    <source>
        <dbReference type="Proteomes" id="UP000644507"/>
    </source>
</evidence>
<dbReference type="SMART" id="SM00028">
    <property type="entry name" value="TPR"/>
    <property type="match status" value="2"/>
</dbReference>
<reference evidence="6" key="2">
    <citation type="submission" date="2020-09" db="EMBL/GenBank/DDBJ databases">
        <authorList>
            <person name="Sun Q."/>
            <person name="Kim S."/>
        </authorList>
    </citation>
    <scope>NUCLEOTIDE SEQUENCE</scope>
    <source>
        <strain evidence="6">KCTC 12988</strain>
    </source>
</reference>
<dbReference type="GO" id="GO:0016887">
    <property type="term" value="F:ATP hydrolysis activity"/>
    <property type="evidence" value="ECO:0007669"/>
    <property type="project" value="InterPro"/>
</dbReference>
<keyword evidence="7" id="KW-1185">Reference proteome</keyword>
<dbReference type="InterPro" id="IPR019734">
    <property type="entry name" value="TPR_rpt"/>
</dbReference>
<feature type="domain" description="AAA+ ATPase" evidence="5">
    <location>
        <begin position="218"/>
        <end position="355"/>
    </location>
</feature>
<reference evidence="6" key="1">
    <citation type="journal article" date="2014" name="Int. J. Syst. Evol. Microbiol.">
        <title>Complete genome sequence of Corynebacterium casei LMG S-19264T (=DSM 44701T), isolated from a smear-ripened cheese.</title>
        <authorList>
            <consortium name="US DOE Joint Genome Institute (JGI-PGF)"/>
            <person name="Walter F."/>
            <person name="Albersmeier A."/>
            <person name="Kalinowski J."/>
            <person name="Ruckert C."/>
        </authorList>
    </citation>
    <scope>NUCLEOTIDE SEQUENCE</scope>
    <source>
        <strain evidence="6">KCTC 12988</strain>
    </source>
</reference>
<evidence type="ECO:0000256" key="1">
    <source>
        <dbReference type="ARBA" id="ARBA00022741"/>
    </source>
</evidence>
<dbReference type="InterPro" id="IPR027417">
    <property type="entry name" value="P-loop_NTPase"/>
</dbReference>
<dbReference type="InterPro" id="IPR050168">
    <property type="entry name" value="AAA_ATPase_domain"/>
</dbReference>
<name>A0A918TTT3_9BACT</name>
<protein>
    <submittedName>
        <fullName evidence="6">ATPase AAA</fullName>
    </submittedName>
</protein>
<comment type="caution">
    <text evidence="6">The sequence shown here is derived from an EMBL/GenBank/DDBJ whole genome shotgun (WGS) entry which is preliminary data.</text>
</comment>
<dbReference type="InterPro" id="IPR003593">
    <property type="entry name" value="AAA+_ATPase"/>
</dbReference>
<keyword evidence="1 4" id="KW-0547">Nucleotide-binding</keyword>
<dbReference type="EMBL" id="BMXI01000012">
    <property type="protein sequence ID" value="GHC59752.1"/>
    <property type="molecule type" value="Genomic_DNA"/>
</dbReference>
<organism evidence="6 7">
    <name type="scientific">Roseibacillus persicicus</name>
    <dbReference type="NCBI Taxonomy" id="454148"/>
    <lineage>
        <taxon>Bacteria</taxon>
        <taxon>Pseudomonadati</taxon>
        <taxon>Verrucomicrobiota</taxon>
        <taxon>Verrucomicrobiia</taxon>
        <taxon>Verrucomicrobiales</taxon>
        <taxon>Verrucomicrobiaceae</taxon>
        <taxon>Roseibacillus</taxon>
    </lineage>
</organism>
<dbReference type="PANTHER" id="PTHR23077">
    <property type="entry name" value="AAA-FAMILY ATPASE"/>
    <property type="match status" value="1"/>
</dbReference>
<evidence type="ECO:0000256" key="2">
    <source>
        <dbReference type="ARBA" id="ARBA00022840"/>
    </source>
</evidence>
<dbReference type="SUPFAM" id="SSF52540">
    <property type="entry name" value="P-loop containing nucleoside triphosphate hydrolases"/>
    <property type="match status" value="1"/>
</dbReference>